<dbReference type="InterPro" id="IPR041489">
    <property type="entry name" value="PDZ_6"/>
</dbReference>
<dbReference type="SMART" id="SM00228">
    <property type="entry name" value="PDZ"/>
    <property type="match status" value="1"/>
</dbReference>
<dbReference type="PANTHER" id="PTHR32060">
    <property type="entry name" value="TAIL-SPECIFIC PROTEASE"/>
    <property type="match status" value="1"/>
</dbReference>
<evidence type="ECO:0000313" key="8">
    <source>
        <dbReference type="Proteomes" id="UP000229600"/>
    </source>
</evidence>
<evidence type="ECO:0000256" key="1">
    <source>
        <dbReference type="ARBA" id="ARBA00009179"/>
    </source>
</evidence>
<evidence type="ECO:0000256" key="3">
    <source>
        <dbReference type="ARBA" id="ARBA00022801"/>
    </source>
</evidence>
<comment type="similarity">
    <text evidence="1 5">Belongs to the peptidase S41A family.</text>
</comment>
<dbReference type="PANTHER" id="PTHR32060:SF30">
    <property type="entry name" value="CARBOXY-TERMINAL PROCESSING PROTEASE CTPA"/>
    <property type="match status" value="1"/>
</dbReference>
<dbReference type="InterPro" id="IPR005151">
    <property type="entry name" value="Tail-specific_protease"/>
</dbReference>
<name>A0A2H0N7E3_9BACT</name>
<organism evidence="7 8">
    <name type="scientific">Candidatus Magasanikbacteria bacterium CG11_big_fil_rev_8_21_14_0_20_39_34</name>
    <dbReference type="NCBI Taxonomy" id="1974653"/>
    <lineage>
        <taxon>Bacteria</taxon>
        <taxon>Candidatus Magasanikiibacteriota</taxon>
    </lineage>
</organism>
<evidence type="ECO:0000256" key="2">
    <source>
        <dbReference type="ARBA" id="ARBA00022670"/>
    </source>
</evidence>
<dbReference type="SMART" id="SM00245">
    <property type="entry name" value="TSPc"/>
    <property type="match status" value="1"/>
</dbReference>
<keyword evidence="3 5" id="KW-0378">Hydrolase</keyword>
<dbReference type="EMBL" id="PCWN01000007">
    <property type="protein sequence ID" value="PIR04026.1"/>
    <property type="molecule type" value="Genomic_DNA"/>
</dbReference>
<dbReference type="Gene3D" id="2.30.42.10">
    <property type="match status" value="1"/>
</dbReference>
<dbReference type="GO" id="GO:0004175">
    <property type="term" value="F:endopeptidase activity"/>
    <property type="evidence" value="ECO:0007669"/>
    <property type="project" value="TreeGrafter"/>
</dbReference>
<dbReference type="GO" id="GO:0008236">
    <property type="term" value="F:serine-type peptidase activity"/>
    <property type="evidence" value="ECO:0007669"/>
    <property type="project" value="UniProtKB-KW"/>
</dbReference>
<dbReference type="GO" id="GO:0030288">
    <property type="term" value="C:outer membrane-bounded periplasmic space"/>
    <property type="evidence" value="ECO:0007669"/>
    <property type="project" value="TreeGrafter"/>
</dbReference>
<dbReference type="Proteomes" id="UP000229600">
    <property type="component" value="Unassembled WGS sequence"/>
</dbReference>
<keyword evidence="2 5" id="KW-0645">Protease</keyword>
<dbReference type="GO" id="GO:0007165">
    <property type="term" value="P:signal transduction"/>
    <property type="evidence" value="ECO:0007669"/>
    <property type="project" value="TreeGrafter"/>
</dbReference>
<dbReference type="Pfam" id="PF17820">
    <property type="entry name" value="PDZ_6"/>
    <property type="match status" value="1"/>
</dbReference>
<dbReference type="GO" id="GO:0006508">
    <property type="term" value="P:proteolysis"/>
    <property type="evidence" value="ECO:0007669"/>
    <property type="project" value="UniProtKB-KW"/>
</dbReference>
<keyword evidence="4 5" id="KW-0720">Serine protease</keyword>
<evidence type="ECO:0000313" key="7">
    <source>
        <dbReference type="EMBL" id="PIR04026.1"/>
    </source>
</evidence>
<dbReference type="NCBIfam" id="TIGR00225">
    <property type="entry name" value="prc"/>
    <property type="match status" value="1"/>
</dbReference>
<dbReference type="CDD" id="cd07560">
    <property type="entry name" value="Peptidase_S41_CPP"/>
    <property type="match status" value="1"/>
</dbReference>
<dbReference type="FunFam" id="2.30.42.10:FF:000063">
    <property type="entry name" value="Peptidase, S41 family"/>
    <property type="match status" value="1"/>
</dbReference>
<protein>
    <submittedName>
        <fullName evidence="7">Peptidase S41</fullName>
    </submittedName>
</protein>
<dbReference type="PROSITE" id="PS50106">
    <property type="entry name" value="PDZ"/>
    <property type="match status" value="1"/>
</dbReference>
<dbReference type="Pfam" id="PF03572">
    <property type="entry name" value="Peptidase_S41"/>
    <property type="match status" value="1"/>
</dbReference>
<dbReference type="SUPFAM" id="SSF50156">
    <property type="entry name" value="PDZ domain-like"/>
    <property type="match status" value="1"/>
</dbReference>
<gene>
    <name evidence="7" type="ORF">COV59_02470</name>
</gene>
<evidence type="ECO:0000256" key="4">
    <source>
        <dbReference type="ARBA" id="ARBA00022825"/>
    </source>
</evidence>
<comment type="caution">
    <text evidence="7">The sequence shown here is derived from an EMBL/GenBank/DDBJ whole genome shotgun (WGS) entry which is preliminary data.</text>
</comment>
<dbReference type="InterPro" id="IPR036034">
    <property type="entry name" value="PDZ_sf"/>
</dbReference>
<proteinExistence type="inferred from homology"/>
<evidence type="ECO:0000259" key="6">
    <source>
        <dbReference type="PROSITE" id="PS50106"/>
    </source>
</evidence>
<feature type="domain" description="PDZ" evidence="6">
    <location>
        <begin position="112"/>
        <end position="180"/>
    </location>
</feature>
<sequence length="421" mass="46204">MFKNKHIQRRFLFGLLFLVIFFLGFFSGTTFSIKKSVLNEDGEVEITKVMDLYSKTRSDKVSFDQFWKLWDEIHEKYVIQPVDDVKLFYGAMQGLVAGIGDQHSVFFPPEQAKQFAEDLSGKFSGIGAEIGEKEDRLVVIAPLAGSPSEKAGIRTGDTILTIDGKETYGLTVGEAVEKIRGEKGTKVVLGVSRNDGAVTKDITVIRADIDVPTVTLDFLDGNIALLKIAYFNGNTVKQFNEKVLEIEKKNPQGIVLDMRSNPGGYLDAAIVVASEWIPDGEVLKEKFKDGEAKVYRSSGSHKLTGIPTVILVDEGTASGSEIVAGALQDYQIAKLVGKKTYGKGSVQDFEILDDGSAVKLTVALWYTPADRAINGEGLKPDVEVEKMFVEKPGVEEGKGETRDDFVDMGLKKGLEVLKEKL</sequence>
<dbReference type="InterPro" id="IPR029045">
    <property type="entry name" value="ClpP/crotonase-like_dom_sf"/>
</dbReference>
<reference evidence="7 8" key="1">
    <citation type="submission" date="2017-09" db="EMBL/GenBank/DDBJ databases">
        <title>Depth-based differentiation of microbial function through sediment-hosted aquifers and enrichment of novel symbionts in the deep terrestrial subsurface.</title>
        <authorList>
            <person name="Probst A.J."/>
            <person name="Ladd B."/>
            <person name="Jarett J.K."/>
            <person name="Geller-Mcgrath D.E."/>
            <person name="Sieber C.M."/>
            <person name="Emerson J.B."/>
            <person name="Anantharaman K."/>
            <person name="Thomas B.C."/>
            <person name="Malmstrom R."/>
            <person name="Stieglmeier M."/>
            <person name="Klingl A."/>
            <person name="Woyke T."/>
            <person name="Ryan C.M."/>
            <person name="Banfield J.F."/>
        </authorList>
    </citation>
    <scope>NUCLEOTIDE SEQUENCE [LARGE SCALE GENOMIC DNA]</scope>
    <source>
        <strain evidence="7">CG11_big_fil_rev_8_21_14_0_20_39_34</strain>
    </source>
</reference>
<dbReference type="SUPFAM" id="SSF52096">
    <property type="entry name" value="ClpP/crotonase"/>
    <property type="match status" value="1"/>
</dbReference>
<evidence type="ECO:0000256" key="5">
    <source>
        <dbReference type="RuleBase" id="RU004404"/>
    </source>
</evidence>
<dbReference type="AlphaFoldDB" id="A0A2H0N7E3"/>
<dbReference type="CDD" id="cd06782">
    <property type="entry name" value="cpPDZ_CPP-like"/>
    <property type="match status" value="1"/>
</dbReference>
<accession>A0A2H0N7E3</accession>
<dbReference type="InterPro" id="IPR004447">
    <property type="entry name" value="Peptidase_S41A"/>
</dbReference>
<dbReference type="InterPro" id="IPR001478">
    <property type="entry name" value="PDZ"/>
</dbReference>
<dbReference type="Gene3D" id="3.90.226.10">
    <property type="entry name" value="2-enoyl-CoA Hydratase, Chain A, domain 1"/>
    <property type="match status" value="1"/>
</dbReference>
<dbReference type="Gene3D" id="3.30.750.44">
    <property type="match status" value="1"/>
</dbReference>